<protein>
    <submittedName>
        <fullName evidence="4">FGFR1 oncogene partner 2 homolog</fullName>
    </submittedName>
</protein>
<accession>A0AAV4PZ76</accession>
<dbReference type="AlphaFoldDB" id="A0AAV4PZ76"/>
<evidence type="ECO:0000256" key="1">
    <source>
        <dbReference type="ARBA" id="ARBA00005537"/>
    </source>
</evidence>
<dbReference type="Proteomes" id="UP001054837">
    <property type="component" value="Unassembled WGS sequence"/>
</dbReference>
<comment type="similarity">
    <text evidence="1">Belongs to the SIKE family.</text>
</comment>
<dbReference type="InterPro" id="IPR008555">
    <property type="entry name" value="SIKE"/>
</dbReference>
<gene>
    <name evidence="4" type="primary">FGFR1OP2</name>
    <name evidence="4" type="ORF">CDAR_113151</name>
</gene>
<comment type="caution">
    <text evidence="4">The sequence shown here is derived from an EMBL/GenBank/DDBJ whole genome shotgun (WGS) entry which is preliminary data.</text>
</comment>
<proteinExistence type="inferred from homology"/>
<evidence type="ECO:0000256" key="2">
    <source>
        <dbReference type="ARBA" id="ARBA00023054"/>
    </source>
</evidence>
<keyword evidence="2 3" id="KW-0175">Coiled coil</keyword>
<organism evidence="4 5">
    <name type="scientific">Caerostris darwini</name>
    <dbReference type="NCBI Taxonomy" id="1538125"/>
    <lineage>
        <taxon>Eukaryota</taxon>
        <taxon>Metazoa</taxon>
        <taxon>Ecdysozoa</taxon>
        <taxon>Arthropoda</taxon>
        <taxon>Chelicerata</taxon>
        <taxon>Arachnida</taxon>
        <taxon>Araneae</taxon>
        <taxon>Araneomorphae</taxon>
        <taxon>Entelegynae</taxon>
        <taxon>Araneoidea</taxon>
        <taxon>Araneidae</taxon>
        <taxon>Caerostris</taxon>
    </lineage>
</organism>
<dbReference type="EMBL" id="BPLQ01003666">
    <property type="protein sequence ID" value="GIY02359.1"/>
    <property type="molecule type" value="Genomic_DNA"/>
</dbReference>
<feature type="coiled-coil region" evidence="3">
    <location>
        <begin position="69"/>
        <end position="103"/>
    </location>
</feature>
<evidence type="ECO:0000256" key="3">
    <source>
        <dbReference type="SAM" id="Coils"/>
    </source>
</evidence>
<evidence type="ECO:0000313" key="5">
    <source>
        <dbReference type="Proteomes" id="UP001054837"/>
    </source>
</evidence>
<dbReference type="PANTHER" id="PTHR12186">
    <property type="entry name" value="SIKE FAMILY MEMBER"/>
    <property type="match status" value="1"/>
</dbReference>
<sequence>MSVSVNQILNDAKRLVSRLRDHDSTADTIISQTQTLYKNVEAMKEYNEEVNEQNVTNQLRNRPMLLCNVQQENKHIRDLLQENRELKDMLEEQQSAMEFIMKKYRQQATYLINSTSVKKDNSYANSTQELQKLADNICEIADVMKSSVKLDDVSFISEQEKITKLITENKGLRELLDISRTYGSLQLPLNTPEMADKEIQTESDST</sequence>
<dbReference type="Pfam" id="PF05769">
    <property type="entry name" value="SIKE"/>
    <property type="match status" value="1"/>
</dbReference>
<name>A0AAV4PZ76_9ARAC</name>
<evidence type="ECO:0000313" key="4">
    <source>
        <dbReference type="EMBL" id="GIY02359.1"/>
    </source>
</evidence>
<reference evidence="4 5" key="1">
    <citation type="submission" date="2021-06" db="EMBL/GenBank/DDBJ databases">
        <title>Caerostris darwini draft genome.</title>
        <authorList>
            <person name="Kono N."/>
            <person name="Arakawa K."/>
        </authorList>
    </citation>
    <scope>NUCLEOTIDE SEQUENCE [LARGE SCALE GENOMIC DNA]</scope>
</reference>
<keyword evidence="5" id="KW-1185">Reference proteome</keyword>
<dbReference type="PANTHER" id="PTHR12186:SF2">
    <property type="entry name" value="FGFR1 ONCOGENE PARTNER 2 HOMOLOG"/>
    <property type="match status" value="1"/>
</dbReference>